<comment type="similarity">
    <text evidence="2">Belongs to the GLE1 family.</text>
</comment>
<accession>A0A0C2WTC4</accession>
<keyword evidence="4" id="KW-0509">mRNA transport</keyword>
<sequence length="597" mass="69400">MRFSAPRSPSTSPERGQFRGRSSYGLFTDSESAPSDHEVESDLESVESSTSSDSRLQLSDLRIRRNVQKPSVSRSRTDAEMRYIEDTIAAIRLRTRHQDPYEKWEQETRKDAFRTAKKTLTESQTRWHDEREKARAADLERLAALHAQQRAEVQGYLQQLRQQQQNEEKRLREDWKARDQQLWKRIESGISLEQDKARKKLEEEQRIRQEAEMRRRLEEEKRRMEEEKRKKEEEEAQRQREEKARREAEEKQKQEEEEKARLERQKQAIQRNEIGLSTANEDWRNYRAMLHRLKTETMKVVKENKQLKKEWGELRRQITPKIGQLTNDDQSIRRITMQVIQVFKPSDAPRPPVIYHALLSSLAKAIISQAETEVTAEVRTAEPLSKVTVNLLENLDGFPPVFFARLVQRVGSWAIPVILPGTDHDGRPWKDNAEAMKVMGYRKGATGEETETTAEYCSRIAGIMRVYFHILKFRPMKGPLWAMFQTPRYWVWFSRMVGGQHRALLESPAAAYLIHTALDVMGSYAMDIWGLQWIKILSLVYQGATEGVTTAHGERLLIGGASAEGKSARVRVQLEIERIMANVHPATIAAQQPTLFS</sequence>
<evidence type="ECO:0000256" key="4">
    <source>
        <dbReference type="ARBA" id="ARBA00022816"/>
    </source>
</evidence>
<dbReference type="Gene3D" id="1.25.40.510">
    <property type="entry name" value="GLE1-like"/>
    <property type="match status" value="1"/>
</dbReference>
<dbReference type="EMBL" id="KN818245">
    <property type="protein sequence ID" value="KIL64967.1"/>
    <property type="molecule type" value="Genomic_DNA"/>
</dbReference>
<keyword evidence="8" id="KW-0539">Nucleus</keyword>
<dbReference type="Proteomes" id="UP000054549">
    <property type="component" value="Unassembled WGS sequence"/>
</dbReference>
<evidence type="ECO:0000256" key="8">
    <source>
        <dbReference type="ARBA" id="ARBA00023242"/>
    </source>
</evidence>
<feature type="region of interest" description="Disordered" evidence="11">
    <location>
        <begin position="1"/>
        <end position="57"/>
    </location>
</feature>
<reference evidence="12 13" key="1">
    <citation type="submission" date="2014-04" db="EMBL/GenBank/DDBJ databases">
        <title>Evolutionary Origins and Diversification of the Mycorrhizal Mutualists.</title>
        <authorList>
            <consortium name="DOE Joint Genome Institute"/>
            <consortium name="Mycorrhizal Genomics Consortium"/>
            <person name="Kohler A."/>
            <person name="Kuo A."/>
            <person name="Nagy L.G."/>
            <person name="Floudas D."/>
            <person name="Copeland A."/>
            <person name="Barry K.W."/>
            <person name="Cichocki N."/>
            <person name="Veneault-Fourrey C."/>
            <person name="LaButti K."/>
            <person name="Lindquist E.A."/>
            <person name="Lipzen A."/>
            <person name="Lundell T."/>
            <person name="Morin E."/>
            <person name="Murat C."/>
            <person name="Riley R."/>
            <person name="Ohm R."/>
            <person name="Sun H."/>
            <person name="Tunlid A."/>
            <person name="Henrissat B."/>
            <person name="Grigoriev I.V."/>
            <person name="Hibbett D.S."/>
            <person name="Martin F."/>
        </authorList>
    </citation>
    <scope>NUCLEOTIDE SEQUENCE [LARGE SCALE GENOMIC DNA]</scope>
    <source>
        <strain evidence="12 13">Koide BX008</strain>
    </source>
</reference>
<protein>
    <recommendedName>
        <fullName evidence="9">mRNA export factor GLE1</fullName>
    </recommendedName>
    <alternativeName>
        <fullName evidence="10">Nucleoporin GLE1</fullName>
    </alternativeName>
</protein>
<dbReference type="GO" id="GO:0031369">
    <property type="term" value="F:translation initiation factor binding"/>
    <property type="evidence" value="ECO:0007669"/>
    <property type="project" value="TreeGrafter"/>
</dbReference>
<dbReference type="InParanoid" id="A0A0C2WTC4"/>
<gene>
    <name evidence="12" type="ORF">M378DRAFT_553805</name>
</gene>
<evidence type="ECO:0000256" key="1">
    <source>
        <dbReference type="ARBA" id="ARBA00004567"/>
    </source>
</evidence>
<proteinExistence type="inferred from homology"/>
<name>A0A0C2WTC4_AMAMK</name>
<feature type="region of interest" description="Disordered" evidence="11">
    <location>
        <begin position="219"/>
        <end position="266"/>
    </location>
</feature>
<evidence type="ECO:0000313" key="13">
    <source>
        <dbReference type="Proteomes" id="UP000054549"/>
    </source>
</evidence>
<dbReference type="GO" id="GO:0016973">
    <property type="term" value="P:poly(A)+ mRNA export from nucleus"/>
    <property type="evidence" value="ECO:0007669"/>
    <property type="project" value="InterPro"/>
</dbReference>
<keyword evidence="13" id="KW-1185">Reference proteome</keyword>
<evidence type="ECO:0000256" key="11">
    <source>
        <dbReference type="SAM" id="MobiDB-lite"/>
    </source>
</evidence>
<evidence type="ECO:0000256" key="3">
    <source>
        <dbReference type="ARBA" id="ARBA00022448"/>
    </source>
</evidence>
<evidence type="ECO:0000256" key="6">
    <source>
        <dbReference type="ARBA" id="ARBA00023010"/>
    </source>
</evidence>
<evidence type="ECO:0000256" key="10">
    <source>
        <dbReference type="ARBA" id="ARBA00029983"/>
    </source>
</evidence>
<keyword evidence="3" id="KW-0813">Transport</keyword>
<dbReference type="STRING" id="946122.A0A0C2WTC4"/>
<dbReference type="Pfam" id="PF07817">
    <property type="entry name" value="GLE1"/>
    <property type="match status" value="1"/>
</dbReference>
<comment type="subcellular location">
    <subcellularLocation>
        <location evidence="1">Nucleus</location>
        <location evidence="1">Nuclear pore complex</location>
    </subcellularLocation>
</comment>
<dbReference type="InterPro" id="IPR038506">
    <property type="entry name" value="GLE1-like_sf"/>
</dbReference>
<dbReference type="GO" id="GO:0015031">
    <property type="term" value="P:protein transport"/>
    <property type="evidence" value="ECO:0007669"/>
    <property type="project" value="UniProtKB-KW"/>
</dbReference>
<dbReference type="GO" id="GO:0000822">
    <property type="term" value="F:inositol hexakisphosphate binding"/>
    <property type="evidence" value="ECO:0007669"/>
    <property type="project" value="TreeGrafter"/>
</dbReference>
<dbReference type="InterPro" id="IPR012476">
    <property type="entry name" value="GLE1"/>
</dbReference>
<dbReference type="GO" id="GO:0044614">
    <property type="term" value="C:nuclear pore cytoplasmic filaments"/>
    <property type="evidence" value="ECO:0007669"/>
    <property type="project" value="TreeGrafter"/>
</dbReference>
<evidence type="ECO:0000256" key="2">
    <source>
        <dbReference type="ARBA" id="ARBA00011056"/>
    </source>
</evidence>
<dbReference type="HOGENOM" id="CLU_020872_1_0_1"/>
<evidence type="ECO:0000256" key="9">
    <source>
        <dbReference type="ARBA" id="ARBA00026227"/>
    </source>
</evidence>
<evidence type="ECO:0000313" key="12">
    <source>
        <dbReference type="EMBL" id="KIL64967.1"/>
    </source>
</evidence>
<keyword evidence="5" id="KW-0653">Protein transport</keyword>
<organism evidence="12 13">
    <name type="scientific">Amanita muscaria (strain Koide BX008)</name>
    <dbReference type="NCBI Taxonomy" id="946122"/>
    <lineage>
        <taxon>Eukaryota</taxon>
        <taxon>Fungi</taxon>
        <taxon>Dikarya</taxon>
        <taxon>Basidiomycota</taxon>
        <taxon>Agaricomycotina</taxon>
        <taxon>Agaricomycetes</taxon>
        <taxon>Agaricomycetidae</taxon>
        <taxon>Agaricales</taxon>
        <taxon>Pluteineae</taxon>
        <taxon>Amanitaceae</taxon>
        <taxon>Amanita</taxon>
    </lineage>
</organism>
<feature type="compositionally biased region" description="Low complexity" evidence="11">
    <location>
        <begin position="46"/>
        <end position="57"/>
    </location>
</feature>
<dbReference type="PANTHER" id="PTHR12960">
    <property type="entry name" value="GLE-1-RELATED"/>
    <property type="match status" value="1"/>
</dbReference>
<evidence type="ECO:0000256" key="7">
    <source>
        <dbReference type="ARBA" id="ARBA00023132"/>
    </source>
</evidence>
<keyword evidence="6" id="KW-0811">Translocation</keyword>
<dbReference type="GO" id="GO:0005543">
    <property type="term" value="F:phospholipid binding"/>
    <property type="evidence" value="ECO:0007669"/>
    <property type="project" value="TreeGrafter"/>
</dbReference>
<dbReference type="OrthoDB" id="420884at2759"/>
<evidence type="ECO:0000256" key="5">
    <source>
        <dbReference type="ARBA" id="ARBA00022927"/>
    </source>
</evidence>
<dbReference type="PANTHER" id="PTHR12960:SF0">
    <property type="entry name" value="MRNA EXPORT FACTOR GLE1"/>
    <property type="match status" value="1"/>
</dbReference>
<dbReference type="GO" id="GO:0005737">
    <property type="term" value="C:cytoplasm"/>
    <property type="evidence" value="ECO:0007669"/>
    <property type="project" value="TreeGrafter"/>
</dbReference>
<dbReference type="AlphaFoldDB" id="A0A0C2WTC4"/>
<keyword evidence="7" id="KW-0906">Nuclear pore complex</keyword>